<evidence type="ECO:0000313" key="2">
    <source>
        <dbReference type="EMBL" id="KAK3239508.1"/>
    </source>
</evidence>
<dbReference type="Gene3D" id="2.160.20.20">
    <property type="match status" value="1"/>
</dbReference>
<evidence type="ECO:0008006" key="4">
    <source>
        <dbReference type="Google" id="ProtNLM"/>
    </source>
</evidence>
<gene>
    <name evidence="2" type="ORF">CYMTET_50571</name>
</gene>
<dbReference type="InterPro" id="IPR011050">
    <property type="entry name" value="Pectin_lyase_fold/virulence"/>
</dbReference>
<name>A0AAE0BP05_9CHLO</name>
<accession>A0AAE0BP05</accession>
<dbReference type="SUPFAM" id="SSF51126">
    <property type="entry name" value="Pectin lyase-like"/>
    <property type="match status" value="3"/>
</dbReference>
<sequence length="1423" mass="145229">MSKFIVRILYFVFYQRTISTHPTVSVRQFNCSQYALDLGGACDVNGHSGRLEAWFTAAQRGEVYAARRLLSTGSAGSVTVTNPDTAFLELNASLSDPTINEILLWTNVSLDGPLPGIGHAVRISGNCTGTDARCHISGSGAYRHFSLLPGAAVQLEHLVLCQGANAGDGGALAARHSTVSAYNCALESNRAGGSGGAIYAIGSNVSLVRTSIIRNAAAVAAAVGAYNGSSLTLDASNVMDNDSEGDCGGIAVEASSTLLALSAVIAHNTGAARGGGACILNGSAAFIYGGEIASNAANYFGGLWLDGGSTARLQSALMLENHAVFGVGRGGGVLFMNSGSLIFHNGTALVENSAEAGGGIFVGGGPGRVLLDGGRLTGNLAFGGEGGGGLYADAWEGIIELMRTEMGNNSAPAGDGGGLWVNATVHLGTNSSVIFNLAGRYGGGLYAAAGAEIVATNESVVENNTAISGGGGVCLEAHGVLAVQGGSSISYNMAGLTRVDESHGGGVYAGANAKVMVSGLGTAISGNQAQAGGGGIFADYASVEVSDGAKVTGNDAGWSGGGIQSAGPGSEVLVAAGVVSFNSATWDGGGITASALRVARGSSLEANSALRGGGGLAVVGQIAGVYAEVVASSVSHNVGFAGGGVMVGRYAALVMEESSLCNNSAFGIGSRGGGIFAEQYSMLNISESNVTGNSASYFGGGVHLSQGSSALLVRLSCSANIAEYGGVYYSTNATIRVEHASLHSNVATIEGGALHVNGASAVSLVNSSVHHNLAQAGPGGGLVMRGNSVMVLEQGTRITSNAAFFGGGLYITESAATIGIGCALSGNKALFDGGGLAVYHGVLRLDGVAVRGCLSKGKGAGLIVVSSTLAVADSLFVECAGDYGGGMYSDLAVLRMQNSTLNGNAASIMGGGAYFSGGNVTVVGVAASWNFAAGRGGAMALDKGTLMAQGCTLENNRAGNGGGIQVFARGSLEVEDSRFLNSSADSDGGGLSAAADVASIRLRFSIFRGGWAAHGAGAFFEWPNRNTTLELHALEFSENSAHVTQAVNMYWLYVDDKFTVAPNCTGVCDWPKDTLLFCTDAVAYIIMNADGEEVVSLMSMSGSEMDDLRYIAMDYYHNPTMYLTDVRISAESPNRTVLLESSTAWYSEEAALFDSLVAYGQPGTSQLLDFNPSVAAWGTARITLTFVECQAGEQMQTEQGTPAICRACPEGYIKFDNSSVPCTSCADVQGLECLGNDRYNIEDGYWLSPSVLHCRDRTGVDDQGADQTVKCFFEKVYTCDAYHACTSSSRNASGLDARSAAASSIGGSQLDRRQPARSAAASSIGGSQLDQRQPARSAAASSIGSSQLDPQLALRTGCRGLWRSVEGLPSVKRISADGVIIEVVWRAGLRSRSLYAAHAVAPPPAIARPAEGHRARTQLAAAW</sequence>
<proteinExistence type="predicted"/>
<feature type="region of interest" description="Disordered" evidence="1">
    <location>
        <begin position="1304"/>
        <end position="1344"/>
    </location>
</feature>
<dbReference type="SMART" id="SM00710">
    <property type="entry name" value="PbH1"/>
    <property type="match status" value="9"/>
</dbReference>
<dbReference type="PANTHER" id="PTHR11319">
    <property type="entry name" value="G PROTEIN-COUPLED RECEPTOR-RELATED"/>
    <property type="match status" value="1"/>
</dbReference>
<protein>
    <recommendedName>
        <fullName evidence="4">Right handed beta helix domain-containing protein</fullName>
    </recommendedName>
</protein>
<organism evidence="2 3">
    <name type="scientific">Cymbomonas tetramitiformis</name>
    <dbReference type="NCBI Taxonomy" id="36881"/>
    <lineage>
        <taxon>Eukaryota</taxon>
        <taxon>Viridiplantae</taxon>
        <taxon>Chlorophyta</taxon>
        <taxon>Pyramimonadophyceae</taxon>
        <taxon>Pyramimonadales</taxon>
        <taxon>Pyramimonadaceae</taxon>
        <taxon>Cymbomonas</taxon>
    </lineage>
</organism>
<evidence type="ECO:0000313" key="3">
    <source>
        <dbReference type="Proteomes" id="UP001190700"/>
    </source>
</evidence>
<feature type="compositionally biased region" description="Low complexity" evidence="1">
    <location>
        <begin position="1318"/>
        <end position="1327"/>
    </location>
</feature>
<dbReference type="InterPro" id="IPR006626">
    <property type="entry name" value="PbH1"/>
</dbReference>
<evidence type="ECO:0000256" key="1">
    <source>
        <dbReference type="SAM" id="MobiDB-lite"/>
    </source>
</evidence>
<keyword evidence="3" id="KW-1185">Reference proteome</keyword>
<dbReference type="Proteomes" id="UP001190700">
    <property type="component" value="Unassembled WGS sequence"/>
</dbReference>
<comment type="caution">
    <text evidence="2">The sequence shown here is derived from an EMBL/GenBank/DDBJ whole genome shotgun (WGS) entry which is preliminary data.</text>
</comment>
<dbReference type="InterPro" id="IPR012332">
    <property type="entry name" value="Autotransporter_pectin_lyase_C"/>
</dbReference>
<dbReference type="EMBL" id="LGRX02033897">
    <property type="protein sequence ID" value="KAK3239508.1"/>
    <property type="molecule type" value="Genomic_DNA"/>
</dbReference>
<dbReference type="PANTHER" id="PTHR11319:SF35">
    <property type="entry name" value="OUTER MEMBRANE PROTEIN PMPC-RELATED"/>
    <property type="match status" value="1"/>
</dbReference>
<reference evidence="2 3" key="1">
    <citation type="journal article" date="2015" name="Genome Biol. Evol.">
        <title>Comparative Genomics of a Bacterivorous Green Alga Reveals Evolutionary Causalities and Consequences of Phago-Mixotrophic Mode of Nutrition.</title>
        <authorList>
            <person name="Burns J.A."/>
            <person name="Paasch A."/>
            <person name="Narechania A."/>
            <person name="Kim E."/>
        </authorList>
    </citation>
    <scope>NUCLEOTIDE SEQUENCE [LARGE SCALE GENOMIC DNA]</scope>
    <source>
        <strain evidence="2 3">PLY_AMNH</strain>
    </source>
</reference>